<dbReference type="Proteomes" id="UP000015442">
    <property type="component" value="Unassembled WGS sequence"/>
</dbReference>
<name>T0FLI8_9LEPT</name>
<dbReference type="EMBL" id="AKWY02000023">
    <property type="protein sequence ID" value="EQA71004.1"/>
    <property type="molecule type" value="Genomic_DNA"/>
</dbReference>
<organism evidence="1 2">
    <name type="scientific">Leptospira noguchii serovar Panama str. CZ214</name>
    <dbReference type="NCBI Taxonomy" id="1001595"/>
    <lineage>
        <taxon>Bacteria</taxon>
        <taxon>Pseudomonadati</taxon>
        <taxon>Spirochaetota</taxon>
        <taxon>Spirochaetia</taxon>
        <taxon>Leptospirales</taxon>
        <taxon>Leptospiraceae</taxon>
        <taxon>Leptospira</taxon>
    </lineage>
</organism>
<gene>
    <name evidence="1" type="ORF">LEP1GSC059_3072</name>
</gene>
<accession>T0FLI8</accession>
<reference evidence="1 2" key="1">
    <citation type="submission" date="2013-05" db="EMBL/GenBank/DDBJ databases">
        <authorList>
            <person name="Harkins D.M."/>
            <person name="Durkin A.S."/>
            <person name="Brinkac L.M."/>
            <person name="Haft D.H."/>
            <person name="Selengut J.D."/>
            <person name="Sanka R."/>
            <person name="DePew J."/>
            <person name="Purushe J."/>
            <person name="Hartskeerl R.A."/>
            <person name="Ahmed A."/>
            <person name="van der Linden H."/>
            <person name="Goris M.G.A."/>
            <person name="Vinetz J.M."/>
            <person name="Sutton G.G."/>
            <person name="Nierman W.C."/>
            <person name="Fouts D.E."/>
        </authorList>
    </citation>
    <scope>NUCLEOTIDE SEQUENCE [LARGE SCALE GENOMIC DNA]</scope>
    <source>
        <strain evidence="1 2">CZ214</strain>
    </source>
</reference>
<evidence type="ECO:0000313" key="2">
    <source>
        <dbReference type="Proteomes" id="UP000015442"/>
    </source>
</evidence>
<comment type="caution">
    <text evidence="1">The sequence shown here is derived from an EMBL/GenBank/DDBJ whole genome shotgun (WGS) entry which is preliminary data.</text>
</comment>
<dbReference type="AlphaFoldDB" id="T0FLI8"/>
<proteinExistence type="predicted"/>
<evidence type="ECO:0000313" key="1">
    <source>
        <dbReference type="EMBL" id="EQA71004.1"/>
    </source>
</evidence>
<sequence>MFIWVQPSLPIFDSRILSSFVFFTVLKHMLSLKTNLFFNSVSILLQNYGNFAT</sequence>
<protein>
    <submittedName>
        <fullName evidence="1">Uncharacterized protein</fullName>
    </submittedName>
</protein>